<dbReference type="EMBL" id="PFEP01000042">
    <property type="protein sequence ID" value="PJE72782.1"/>
    <property type="molecule type" value="Genomic_DNA"/>
</dbReference>
<evidence type="ECO:0000259" key="1">
    <source>
        <dbReference type="Pfam" id="PF12728"/>
    </source>
</evidence>
<sequence length="53" mass="6284">MKRKNKINHLFTVEEVAEKLRLGPRSVYRLIEAGKLKTIKISRKAYRISEKEL</sequence>
<evidence type="ECO:0000313" key="2">
    <source>
        <dbReference type="EMBL" id="PJE72782.1"/>
    </source>
</evidence>
<accession>A0A2M8L832</accession>
<dbReference type="NCBIfam" id="TIGR01764">
    <property type="entry name" value="excise"/>
    <property type="match status" value="1"/>
</dbReference>
<feature type="domain" description="Helix-turn-helix" evidence="1">
    <location>
        <begin position="10"/>
        <end position="53"/>
    </location>
</feature>
<dbReference type="Proteomes" id="UP000230603">
    <property type="component" value="Unassembled WGS sequence"/>
</dbReference>
<dbReference type="GO" id="GO:0003677">
    <property type="term" value="F:DNA binding"/>
    <property type="evidence" value="ECO:0007669"/>
    <property type="project" value="InterPro"/>
</dbReference>
<name>A0A2M8L832_9BACT</name>
<feature type="non-terminal residue" evidence="2">
    <location>
        <position position="53"/>
    </location>
</feature>
<reference evidence="3" key="1">
    <citation type="submission" date="2017-09" db="EMBL/GenBank/DDBJ databases">
        <title>Depth-based differentiation of microbial function through sediment-hosted aquifers and enrichment of novel symbionts in the deep terrestrial subsurface.</title>
        <authorList>
            <person name="Probst A.J."/>
            <person name="Ladd B."/>
            <person name="Jarett J.K."/>
            <person name="Geller-Mcgrath D.E."/>
            <person name="Sieber C.M.K."/>
            <person name="Emerson J.B."/>
            <person name="Anantharaman K."/>
            <person name="Thomas B.C."/>
            <person name="Malmstrom R."/>
            <person name="Stieglmeier M."/>
            <person name="Klingl A."/>
            <person name="Woyke T."/>
            <person name="Ryan C.M."/>
            <person name="Banfield J.F."/>
        </authorList>
    </citation>
    <scope>NUCLEOTIDE SEQUENCE [LARGE SCALE GENOMIC DNA]</scope>
</reference>
<proteinExistence type="predicted"/>
<dbReference type="AlphaFoldDB" id="A0A2M8L832"/>
<gene>
    <name evidence="2" type="ORF">COV00_03525</name>
</gene>
<comment type="caution">
    <text evidence="2">The sequence shown here is derived from an EMBL/GenBank/DDBJ whole genome shotgun (WGS) entry which is preliminary data.</text>
</comment>
<dbReference type="InterPro" id="IPR010093">
    <property type="entry name" value="SinI_DNA-bd"/>
</dbReference>
<evidence type="ECO:0000313" key="3">
    <source>
        <dbReference type="Proteomes" id="UP000230603"/>
    </source>
</evidence>
<organism evidence="2 3">
    <name type="scientific">Candidatus Tagabacteria bacterium CG10_big_fil_rev_8_21_14_0_10_40_13</name>
    <dbReference type="NCBI Taxonomy" id="1975022"/>
    <lineage>
        <taxon>Bacteria</taxon>
        <taxon>Candidatus Tagaibacteriota</taxon>
    </lineage>
</organism>
<dbReference type="InterPro" id="IPR041657">
    <property type="entry name" value="HTH_17"/>
</dbReference>
<protein>
    <recommendedName>
        <fullName evidence="1">Helix-turn-helix domain-containing protein</fullName>
    </recommendedName>
</protein>
<dbReference type="Pfam" id="PF12728">
    <property type="entry name" value="HTH_17"/>
    <property type="match status" value="1"/>
</dbReference>